<keyword evidence="2" id="KW-0378">Hydrolase</keyword>
<organism evidence="2 3">
    <name type="scientific">Arthrobacter crusticola</name>
    <dbReference type="NCBI Taxonomy" id="2547960"/>
    <lineage>
        <taxon>Bacteria</taxon>
        <taxon>Bacillati</taxon>
        <taxon>Actinomycetota</taxon>
        <taxon>Actinomycetes</taxon>
        <taxon>Micrococcales</taxon>
        <taxon>Micrococcaceae</taxon>
        <taxon>Arthrobacter</taxon>
    </lineage>
</organism>
<protein>
    <submittedName>
        <fullName evidence="2">Alpha/beta fold hydrolase</fullName>
    </submittedName>
</protein>
<accession>A0A4V3AMR6</accession>
<dbReference type="Proteomes" id="UP000295411">
    <property type="component" value="Unassembled WGS sequence"/>
</dbReference>
<dbReference type="SUPFAM" id="SSF53474">
    <property type="entry name" value="alpha/beta-Hydrolases"/>
    <property type="match status" value="1"/>
</dbReference>
<evidence type="ECO:0000259" key="1">
    <source>
        <dbReference type="Pfam" id="PF12697"/>
    </source>
</evidence>
<sequence>MLFFPGGHCRAGSDCGWSLYTSLGYGVLAFSRPGYGRTDMGPLTAAEFLPAVAESARRLGIERATAAVGVSFGGLQAIATAVSLPHLAPRLVLHSCAPSTTPTRTRPCRPGSLRWSLDRRFPASSGRR</sequence>
<dbReference type="Pfam" id="PF12697">
    <property type="entry name" value="Abhydrolase_6"/>
    <property type="match status" value="1"/>
</dbReference>
<evidence type="ECO:0000313" key="3">
    <source>
        <dbReference type="Proteomes" id="UP000295411"/>
    </source>
</evidence>
<dbReference type="OrthoDB" id="3249793at2"/>
<comment type="caution">
    <text evidence="2">The sequence shown here is derived from an EMBL/GenBank/DDBJ whole genome shotgun (WGS) entry which is preliminary data.</text>
</comment>
<name>A0A4V3AMR6_9MICC</name>
<gene>
    <name evidence="2" type="ORF">E2F48_01735</name>
</gene>
<dbReference type="InterPro" id="IPR029058">
    <property type="entry name" value="AB_hydrolase_fold"/>
</dbReference>
<reference evidence="2 3" key="1">
    <citation type="submission" date="2019-03" db="EMBL/GenBank/DDBJ databases">
        <title>Arthrobacter sp. nov., an bacterium isolated from biocrust in Mu Us Desert.</title>
        <authorList>
            <person name="Lixiong L."/>
        </authorList>
    </citation>
    <scope>NUCLEOTIDE SEQUENCE [LARGE SCALE GENOMIC DNA]</scope>
    <source>
        <strain evidence="2 3">SLN-3</strain>
    </source>
</reference>
<dbReference type="AlphaFoldDB" id="A0A4V3AMR6"/>
<dbReference type="GO" id="GO:0016787">
    <property type="term" value="F:hydrolase activity"/>
    <property type="evidence" value="ECO:0007669"/>
    <property type="project" value="UniProtKB-KW"/>
</dbReference>
<keyword evidence="3" id="KW-1185">Reference proteome</keyword>
<dbReference type="Gene3D" id="3.40.50.1820">
    <property type="entry name" value="alpha/beta hydrolase"/>
    <property type="match status" value="1"/>
</dbReference>
<evidence type="ECO:0000313" key="2">
    <source>
        <dbReference type="EMBL" id="TDK27864.1"/>
    </source>
</evidence>
<dbReference type="EMBL" id="SMTK01000001">
    <property type="protein sequence ID" value="TDK27864.1"/>
    <property type="molecule type" value="Genomic_DNA"/>
</dbReference>
<dbReference type="InterPro" id="IPR000073">
    <property type="entry name" value="AB_hydrolase_1"/>
</dbReference>
<feature type="domain" description="AB hydrolase-1" evidence="1">
    <location>
        <begin position="12"/>
        <end position="108"/>
    </location>
</feature>
<dbReference type="PRINTS" id="PR00111">
    <property type="entry name" value="ABHYDROLASE"/>
</dbReference>
<dbReference type="RefSeq" id="WP_133402281.1">
    <property type="nucleotide sequence ID" value="NZ_SMTK01000001.1"/>
</dbReference>
<proteinExistence type="predicted"/>